<dbReference type="PANTHER" id="PTHR33680">
    <property type="entry name" value="OS07G0190500 PROTEIN"/>
    <property type="match status" value="1"/>
</dbReference>
<keyword evidence="3" id="KW-0862">Zinc</keyword>
<evidence type="ECO:0000313" key="7">
    <source>
        <dbReference type="EMBL" id="TVU32708.1"/>
    </source>
</evidence>
<dbReference type="PROSITE" id="PS51999">
    <property type="entry name" value="ZF_GRF"/>
    <property type="match status" value="1"/>
</dbReference>
<evidence type="ECO:0000256" key="1">
    <source>
        <dbReference type="ARBA" id="ARBA00022723"/>
    </source>
</evidence>
<dbReference type="Pfam" id="PF06839">
    <property type="entry name" value="Zn_ribbon_GRF"/>
    <property type="match status" value="1"/>
</dbReference>
<dbReference type="OrthoDB" id="1435771at2759"/>
<feature type="region of interest" description="Disordered" evidence="5">
    <location>
        <begin position="15"/>
        <end position="96"/>
    </location>
</feature>
<reference evidence="7 8" key="1">
    <citation type="journal article" date="2019" name="Sci. Rep.">
        <title>A high-quality genome of Eragrostis curvula grass provides insights into Poaceae evolution and supports new strategies to enhance forage quality.</title>
        <authorList>
            <person name="Carballo J."/>
            <person name="Santos B.A.C.M."/>
            <person name="Zappacosta D."/>
            <person name="Garbus I."/>
            <person name="Selva J.P."/>
            <person name="Gallo C.A."/>
            <person name="Diaz A."/>
            <person name="Albertini E."/>
            <person name="Caccamo M."/>
            <person name="Echenique V."/>
        </authorList>
    </citation>
    <scope>NUCLEOTIDE SEQUENCE [LARGE SCALE GENOMIC DNA]</scope>
    <source>
        <strain evidence="8">cv. Victoria</strain>
        <tissue evidence="7">Leaf</tissue>
    </source>
</reference>
<evidence type="ECO:0000256" key="5">
    <source>
        <dbReference type="SAM" id="MobiDB-lite"/>
    </source>
</evidence>
<keyword evidence="2 4" id="KW-0863">Zinc-finger</keyword>
<accession>A0A5J9VAP6</accession>
<dbReference type="Gramene" id="TVU32708">
    <property type="protein sequence ID" value="TVU32708"/>
    <property type="gene ID" value="EJB05_24456"/>
</dbReference>
<protein>
    <recommendedName>
        <fullName evidence="6">GRF-type domain-containing protein</fullName>
    </recommendedName>
</protein>
<proteinExistence type="predicted"/>
<dbReference type="GO" id="GO:0008270">
    <property type="term" value="F:zinc ion binding"/>
    <property type="evidence" value="ECO:0007669"/>
    <property type="project" value="UniProtKB-KW"/>
</dbReference>
<dbReference type="Proteomes" id="UP000324897">
    <property type="component" value="Chromosome 1"/>
</dbReference>
<sequence length="249" mass="27833">MNEWIRPLIRAGLGEGKRTRSRRRRPSPPFAAATAADARRFRLPQPTRADARLRRPVPTHVDAGRPQSAPTTMSASGSTSGAARESTSIARSGGGWPVSPIPPHLVPVIECPWHADSKLVLLTADTDRNRGRKFFRCMKNARMPNACTFFKWEDEYYKYLVDNGFMDPYFQEIAPAAVERRLQPVDEAGLQNVVHELQGKVVKMEADIDELKRVVNRRGQQNGDLISILVALNVLVQSTTKIANSFNMT</sequence>
<feature type="non-terminal residue" evidence="7">
    <location>
        <position position="1"/>
    </location>
</feature>
<evidence type="ECO:0000313" key="8">
    <source>
        <dbReference type="Proteomes" id="UP000324897"/>
    </source>
</evidence>
<organism evidence="7 8">
    <name type="scientific">Eragrostis curvula</name>
    <name type="common">weeping love grass</name>
    <dbReference type="NCBI Taxonomy" id="38414"/>
    <lineage>
        <taxon>Eukaryota</taxon>
        <taxon>Viridiplantae</taxon>
        <taxon>Streptophyta</taxon>
        <taxon>Embryophyta</taxon>
        <taxon>Tracheophyta</taxon>
        <taxon>Spermatophyta</taxon>
        <taxon>Magnoliopsida</taxon>
        <taxon>Liliopsida</taxon>
        <taxon>Poales</taxon>
        <taxon>Poaceae</taxon>
        <taxon>PACMAD clade</taxon>
        <taxon>Chloridoideae</taxon>
        <taxon>Eragrostideae</taxon>
        <taxon>Eragrostidinae</taxon>
        <taxon>Eragrostis</taxon>
    </lineage>
</organism>
<dbReference type="PANTHER" id="PTHR33680:SF1">
    <property type="entry name" value="OS05G0489500 PROTEIN"/>
    <property type="match status" value="1"/>
</dbReference>
<evidence type="ECO:0000256" key="3">
    <source>
        <dbReference type="ARBA" id="ARBA00022833"/>
    </source>
</evidence>
<feature type="domain" description="GRF-type" evidence="6">
    <location>
        <begin position="111"/>
        <end position="156"/>
    </location>
</feature>
<gene>
    <name evidence="7" type="ORF">EJB05_24456</name>
</gene>
<evidence type="ECO:0000256" key="4">
    <source>
        <dbReference type="PROSITE-ProRule" id="PRU01343"/>
    </source>
</evidence>
<dbReference type="AlphaFoldDB" id="A0A5J9VAP6"/>
<keyword evidence="1" id="KW-0479">Metal-binding</keyword>
<evidence type="ECO:0000259" key="6">
    <source>
        <dbReference type="PROSITE" id="PS51999"/>
    </source>
</evidence>
<name>A0A5J9VAP6_9POAL</name>
<keyword evidence="8" id="KW-1185">Reference proteome</keyword>
<dbReference type="EMBL" id="RWGY01000011">
    <property type="protein sequence ID" value="TVU32708.1"/>
    <property type="molecule type" value="Genomic_DNA"/>
</dbReference>
<feature type="compositionally biased region" description="Low complexity" evidence="5">
    <location>
        <begin position="68"/>
        <end position="88"/>
    </location>
</feature>
<evidence type="ECO:0000256" key="2">
    <source>
        <dbReference type="ARBA" id="ARBA00022771"/>
    </source>
</evidence>
<comment type="caution">
    <text evidence="7">The sequence shown here is derived from an EMBL/GenBank/DDBJ whole genome shotgun (WGS) entry which is preliminary data.</text>
</comment>
<dbReference type="InterPro" id="IPR010666">
    <property type="entry name" value="Znf_GRF"/>
</dbReference>